<keyword evidence="1" id="KW-0732">Signal</keyword>
<reference evidence="5 6" key="1">
    <citation type="submission" date="2018-06" db="EMBL/GenBank/DDBJ databases">
        <title>Genomic Encyclopedia of Archaeal and Bacterial Type Strains, Phase II (KMG-II): from individual species to whole genera.</title>
        <authorList>
            <person name="Goeker M."/>
        </authorList>
    </citation>
    <scope>NUCLEOTIDE SEQUENCE [LARGE SCALE GENOMIC DNA]</scope>
    <source>
        <strain evidence="5 6">DSM 23857</strain>
    </source>
</reference>
<gene>
    <name evidence="5" type="ORF">LX64_01400</name>
</gene>
<proteinExistence type="predicted"/>
<feature type="chain" id="PRO_5016237920" evidence="1">
    <location>
        <begin position="20"/>
        <end position="832"/>
    </location>
</feature>
<protein>
    <submittedName>
        <fullName evidence="5">Uncharacterized protein DUF5118</fullName>
    </submittedName>
</protein>
<evidence type="ECO:0000313" key="5">
    <source>
        <dbReference type="EMBL" id="RAJ08746.1"/>
    </source>
</evidence>
<dbReference type="SUPFAM" id="SSF55486">
    <property type="entry name" value="Metalloproteases ('zincins'), catalytic domain"/>
    <property type="match status" value="1"/>
</dbReference>
<evidence type="ECO:0000313" key="6">
    <source>
        <dbReference type="Proteomes" id="UP000249547"/>
    </source>
</evidence>
<evidence type="ECO:0000259" key="4">
    <source>
        <dbReference type="Pfam" id="PF17162"/>
    </source>
</evidence>
<comment type="caution">
    <text evidence="5">The sequence shown here is derived from an EMBL/GenBank/DDBJ whole genome shotgun (WGS) entry which is preliminary data.</text>
</comment>
<dbReference type="AlphaFoldDB" id="A0A327QVQ5"/>
<dbReference type="Pfam" id="PF16313">
    <property type="entry name" value="DUF4953"/>
    <property type="match status" value="1"/>
</dbReference>
<feature type="domain" description="DUF5118" evidence="4">
    <location>
        <begin position="56"/>
        <end position="104"/>
    </location>
</feature>
<dbReference type="Pfam" id="PF17162">
    <property type="entry name" value="DUF5118"/>
    <property type="match status" value="1"/>
</dbReference>
<dbReference type="PANTHER" id="PTHR38478:SF1">
    <property type="entry name" value="ZINC DEPENDENT METALLOPROTEASE DOMAIN LIPOPROTEIN"/>
    <property type="match status" value="1"/>
</dbReference>
<dbReference type="InterPro" id="IPR032534">
    <property type="entry name" value="EcxA_zinc-bd"/>
</dbReference>
<feature type="domain" description="DUF5117" evidence="3">
    <location>
        <begin position="114"/>
        <end position="308"/>
    </location>
</feature>
<dbReference type="InterPro" id="IPR033413">
    <property type="entry name" value="DUF5117"/>
</dbReference>
<dbReference type="PANTHER" id="PTHR38478">
    <property type="entry name" value="PEPTIDASE M1A AND M12B"/>
    <property type="match status" value="1"/>
</dbReference>
<sequence>MKKKIIYISSILLSFHLYAAAQVPNIPIPVSLLPKSMVADTAKKPTPPAPDPRKLIKPYKEVISPDFTTRKGLFTVHQHADTFYFELPKQILGRDMQVVSRLVNGIGGSGVYSGEELNNQTVRWEKSDIDSSIRLINVLVIGTADKSDKIYRTVKSSYSDAILQVFPIKAYSPDSSAYVIDISQYMRTGGNAGNLFNEITNEQMGKVLDNRNFRDFLVESVQTFPMNVEIRMVKTSASRGIQAVGLNVQMPTTISTNTSFILLPEVPMAQRAQDIRVGYFADMSMHFADQQQAMEMRTFIRRWRLEPKPGDVEKYKKGVLVEPAKQIVIYIDPATPKQWRPYLIAGVNDWQKAFEQAGFKNAIVGKEWPNEDSVDYYINDARYSFIRYLPSEAMNAYGPVVYDPRSGEILQTHIGWYHNVMKLLRNWYFIQAAPLDPAARKPVFDEKLMGQLIRFVSSHEVGHTLGLLHNFGASSRTPVDSLRNKQYLAKYGHTSSIMDYARFNYVAQPEDNIPRELLFPGIGEYDKWAIEWGYKFSTDDYVTNKKKNFQLVTNRLANNSRLWFGDGESRQNDPRAQTEDLGDNSMKANAYGIKNLQRIMANLEEWTKEENGDYTFMREIHREVERQFTRYITHVFRNIDGFYTTPRAESNGGDMFEPSPKEKVREALAFLDEQLFTTPTWLVNKAIVNKTSVPNFESFVYDIQIKGMNAMLDIGTMNTILANGEQFKGKAINIEEYINIAHGMIWRDLKNGEVKDIYRRNLQKSYIGSLQNVLLSNIPVNTETDVYSLAKADMKQVKQEIEQALPLAKDNLTKIHLEDLLDRIKKVLEAKP</sequence>
<dbReference type="OrthoDB" id="9776599at2"/>
<feature type="domain" description="EcxA zinc-binding" evidence="2">
    <location>
        <begin position="442"/>
        <end position="750"/>
    </location>
</feature>
<name>A0A327QVQ5_9BACT</name>
<evidence type="ECO:0000259" key="3">
    <source>
        <dbReference type="Pfam" id="PF17148"/>
    </source>
</evidence>
<evidence type="ECO:0000259" key="2">
    <source>
        <dbReference type="Pfam" id="PF16313"/>
    </source>
</evidence>
<dbReference type="Proteomes" id="UP000249547">
    <property type="component" value="Unassembled WGS sequence"/>
</dbReference>
<dbReference type="EMBL" id="QLLL01000002">
    <property type="protein sequence ID" value="RAJ08746.1"/>
    <property type="molecule type" value="Genomic_DNA"/>
</dbReference>
<dbReference type="InterPro" id="IPR034032">
    <property type="entry name" value="Zn_MMP-like_bac"/>
</dbReference>
<feature type="signal peptide" evidence="1">
    <location>
        <begin position="1"/>
        <end position="19"/>
    </location>
</feature>
<evidence type="ECO:0000256" key="1">
    <source>
        <dbReference type="SAM" id="SignalP"/>
    </source>
</evidence>
<dbReference type="InterPro" id="IPR033428">
    <property type="entry name" value="DUF5118"/>
</dbReference>
<keyword evidence="6" id="KW-1185">Reference proteome</keyword>
<dbReference type="CDD" id="cd04276">
    <property type="entry name" value="ZnMc_MMP_like_2"/>
    <property type="match status" value="1"/>
</dbReference>
<organism evidence="5 6">
    <name type="scientific">Chitinophaga skermanii</name>
    <dbReference type="NCBI Taxonomy" id="331697"/>
    <lineage>
        <taxon>Bacteria</taxon>
        <taxon>Pseudomonadati</taxon>
        <taxon>Bacteroidota</taxon>
        <taxon>Chitinophagia</taxon>
        <taxon>Chitinophagales</taxon>
        <taxon>Chitinophagaceae</taxon>
        <taxon>Chitinophaga</taxon>
    </lineage>
</organism>
<dbReference type="Pfam" id="PF17148">
    <property type="entry name" value="DUF5117"/>
    <property type="match status" value="1"/>
</dbReference>
<accession>A0A327QVQ5</accession>